<proteinExistence type="predicted"/>
<protein>
    <submittedName>
        <fullName evidence="2">Uncharacterized protein</fullName>
    </submittedName>
</protein>
<accession>A0A9Q3JGM2</accession>
<keyword evidence="3" id="KW-1185">Reference proteome</keyword>
<evidence type="ECO:0000256" key="1">
    <source>
        <dbReference type="SAM" id="MobiDB-lite"/>
    </source>
</evidence>
<dbReference type="Proteomes" id="UP000765509">
    <property type="component" value="Unassembled WGS sequence"/>
</dbReference>
<feature type="region of interest" description="Disordered" evidence="1">
    <location>
        <begin position="1"/>
        <end position="22"/>
    </location>
</feature>
<dbReference type="AlphaFoldDB" id="A0A9Q3JGM2"/>
<sequence>MADANQLPKDKGQAENSPRSLSGYLQSQLEGLQQCLAAQIVPAPHRSVEKLHEFLPDHEKISAASQNFKVTQYMESIYTKEKIDAFNSIMEENQPSTTQSSSKNSPNSQQQKFQYEKEATSSEQGKRKGTSHKTIHPGLQNSKDSAGCHGKCVSDGQNYDEITEKGGSQIKISEIVCDILNGLPNLYIATNVVKSHISDKNSSICNSIKTNNLGLSQIIETLMCFGQVLRKIKTSNNGSSFCNKINEQSSIIKELTDKYSKFNIDDLIETRIEQAINIIKADNKKVLDEIPNLFTEVKTATIAFKKCFDISQ</sequence>
<evidence type="ECO:0000313" key="2">
    <source>
        <dbReference type="EMBL" id="MBW0561451.1"/>
    </source>
</evidence>
<gene>
    <name evidence="2" type="ORF">O181_101166</name>
</gene>
<organism evidence="2 3">
    <name type="scientific">Austropuccinia psidii MF-1</name>
    <dbReference type="NCBI Taxonomy" id="1389203"/>
    <lineage>
        <taxon>Eukaryota</taxon>
        <taxon>Fungi</taxon>
        <taxon>Dikarya</taxon>
        <taxon>Basidiomycota</taxon>
        <taxon>Pucciniomycotina</taxon>
        <taxon>Pucciniomycetes</taxon>
        <taxon>Pucciniales</taxon>
        <taxon>Sphaerophragmiaceae</taxon>
        <taxon>Austropuccinia</taxon>
    </lineage>
</organism>
<feature type="region of interest" description="Disordered" evidence="1">
    <location>
        <begin position="93"/>
        <end position="147"/>
    </location>
</feature>
<name>A0A9Q3JGM2_9BASI</name>
<comment type="caution">
    <text evidence="2">The sequence shown here is derived from an EMBL/GenBank/DDBJ whole genome shotgun (WGS) entry which is preliminary data.</text>
</comment>
<dbReference type="EMBL" id="AVOT02071044">
    <property type="protein sequence ID" value="MBW0561451.1"/>
    <property type="molecule type" value="Genomic_DNA"/>
</dbReference>
<feature type="compositionally biased region" description="Basic and acidic residues" evidence="1">
    <location>
        <begin position="114"/>
        <end position="126"/>
    </location>
</feature>
<feature type="compositionally biased region" description="Low complexity" evidence="1">
    <location>
        <begin position="94"/>
        <end position="112"/>
    </location>
</feature>
<reference evidence="2" key="1">
    <citation type="submission" date="2021-03" db="EMBL/GenBank/DDBJ databases">
        <title>Draft genome sequence of rust myrtle Austropuccinia psidii MF-1, a brazilian biotype.</title>
        <authorList>
            <person name="Quecine M.C."/>
            <person name="Pachon D.M.R."/>
            <person name="Bonatelli M.L."/>
            <person name="Correr F.H."/>
            <person name="Franceschini L.M."/>
            <person name="Leite T.F."/>
            <person name="Margarido G.R.A."/>
            <person name="Almeida C.A."/>
            <person name="Ferrarezi J.A."/>
            <person name="Labate C.A."/>
        </authorList>
    </citation>
    <scope>NUCLEOTIDE SEQUENCE</scope>
    <source>
        <strain evidence="2">MF-1</strain>
    </source>
</reference>
<evidence type="ECO:0000313" key="3">
    <source>
        <dbReference type="Proteomes" id="UP000765509"/>
    </source>
</evidence>